<gene>
    <name evidence="8" type="ORF">HG535_0G05310</name>
</gene>
<accession>A0A7H9B7D2</accession>
<evidence type="ECO:0000256" key="2">
    <source>
        <dbReference type="ARBA" id="ARBA00022692"/>
    </source>
</evidence>
<name>A0A7H9B7D2_ZYGMR</name>
<dbReference type="AlphaFoldDB" id="A0A7H9B7D2"/>
<dbReference type="InterPro" id="IPR007074">
    <property type="entry name" value="LicD/FKTN/FKRP_NTP_transf"/>
</dbReference>
<protein>
    <recommendedName>
        <fullName evidence="7">LicD/FKTN/FKRP nucleotidyltransferase domain-containing protein</fullName>
    </recommendedName>
</protein>
<dbReference type="Proteomes" id="UP000509704">
    <property type="component" value="Chromosome 7"/>
</dbReference>
<evidence type="ECO:0000256" key="4">
    <source>
        <dbReference type="ARBA" id="ARBA00023136"/>
    </source>
</evidence>
<dbReference type="PANTHER" id="PTHR15407">
    <property type="entry name" value="FUKUTIN-RELATED"/>
    <property type="match status" value="1"/>
</dbReference>
<feature type="region of interest" description="Disordered" evidence="5">
    <location>
        <begin position="638"/>
        <end position="657"/>
    </location>
</feature>
<dbReference type="GeneID" id="59238431"/>
<keyword evidence="3 6" id="KW-1133">Transmembrane helix</keyword>
<dbReference type="Pfam" id="PF04991">
    <property type="entry name" value="LicD"/>
    <property type="match status" value="1"/>
</dbReference>
<feature type="transmembrane region" description="Helical" evidence="6">
    <location>
        <begin position="21"/>
        <end position="38"/>
    </location>
</feature>
<feature type="domain" description="LicD/FKTN/FKRP nucleotidyltransferase" evidence="7">
    <location>
        <begin position="464"/>
        <end position="707"/>
    </location>
</feature>
<keyword evidence="9" id="KW-1185">Reference proteome</keyword>
<dbReference type="InterPro" id="IPR009644">
    <property type="entry name" value="FKTN/MNN4/W02B3.4-1"/>
</dbReference>
<proteinExistence type="predicted"/>
<sequence length="916" mass="106666">MWSRRVGARWLRSHLSIIRKFGVLALLVFIVYSQLYLFHSGGTNETLKGWIDSIRSEQKLSSAEFAAYLYRKMKYDTSPNWIDTYTLNENLLTLPLGPKQGTKLRSIEELRFYESDPRLTWSVLLEHLQTAEAERKENRVVSFSWYDWSDFHMFNKLVSLQEVNFGCGFLYETAFELTQLEAIEKEINDVLFISDRLKYNDPKWMEATRKKEIERNDPVVYPESRCRRYSDKSRKFNLPVEAHQLDEQCRPEVFALQTRSYLLNHYKNPISLTLMEHDNSSYRVFVDPNDRSNIQQSGYLKSFLQKNGVTTVHNDNGNGNGRSGKKNPNVVFDHWKQYNIFLQSNTANHYRTVIPEIDKVSYDRDFVHLSDDLFEVNVPSIIEELESIENPNPHDKEYLESLKISRETHPALASKFLSEAAHITQFNGMGYHRDKRFFNGALIHDPLEYQLRLNALIRNWLKFTRSNGLITWLAHGTVYGQLYNGLTFPWDNDFDVQMPIKHLHLLSRYFNQSLIMEDPREGNGKYFLDVTNSITVRTSGNGFNNIDARFIDVDSGLYVDITGLSVSSTPLSDKLTSDYKKFSAIFDSKSYAKDKKWPERGEGLASMDIFELQNYTADHSDKFSSDQLKKIEELVNHERNFQQGTDKPESGSNPNERYWTNKELKAYNCRNNHFVTLELLSPLTSTVFHGVHALVPRKVAGVLKNEYNLPKQFGFEVFDGKAYLPALHSWFNYNVLKRFANSNSWNTKLQKIKSPISKLDFPDIKLLLDNMLKLGYNDLFTICYNAFNVTSYRYKEREIQFDNSSSKNEKFKLLHILRNDVAPQLSSPGKDPYMFNYERRMWRKVGATIGNTIMRAIHKAVETQASNELWSSYVATHEGRSELFITRNELGDVEIDLNNHGRKITEPNTILESDPF</sequence>
<evidence type="ECO:0000313" key="8">
    <source>
        <dbReference type="EMBL" id="QLG74648.1"/>
    </source>
</evidence>
<dbReference type="PANTHER" id="PTHR15407:SF28">
    <property type="entry name" value="RIBITOL-5-PHOSPHATE TRANSFERASE FKTN"/>
    <property type="match status" value="1"/>
</dbReference>
<evidence type="ECO:0000256" key="1">
    <source>
        <dbReference type="ARBA" id="ARBA00004167"/>
    </source>
</evidence>
<evidence type="ECO:0000256" key="5">
    <source>
        <dbReference type="SAM" id="MobiDB-lite"/>
    </source>
</evidence>
<dbReference type="KEGG" id="zmk:HG535_0G05310"/>
<organism evidence="8 9">
    <name type="scientific">Zygotorulaspora mrakii</name>
    <name type="common">Zygosaccharomyces mrakii</name>
    <dbReference type="NCBI Taxonomy" id="42260"/>
    <lineage>
        <taxon>Eukaryota</taxon>
        <taxon>Fungi</taxon>
        <taxon>Dikarya</taxon>
        <taxon>Ascomycota</taxon>
        <taxon>Saccharomycotina</taxon>
        <taxon>Saccharomycetes</taxon>
        <taxon>Saccharomycetales</taxon>
        <taxon>Saccharomycetaceae</taxon>
        <taxon>Zygotorulaspora</taxon>
    </lineage>
</organism>
<evidence type="ECO:0000259" key="7">
    <source>
        <dbReference type="Pfam" id="PF04991"/>
    </source>
</evidence>
<evidence type="ECO:0000256" key="6">
    <source>
        <dbReference type="SAM" id="Phobius"/>
    </source>
</evidence>
<evidence type="ECO:0000313" key="9">
    <source>
        <dbReference type="Proteomes" id="UP000509704"/>
    </source>
</evidence>
<dbReference type="OrthoDB" id="444255at2759"/>
<dbReference type="RefSeq" id="XP_037146373.1">
    <property type="nucleotide sequence ID" value="XM_037290478.1"/>
</dbReference>
<feature type="compositionally biased region" description="Polar residues" evidence="5">
    <location>
        <begin position="641"/>
        <end position="655"/>
    </location>
</feature>
<keyword evidence="2 6" id="KW-0812">Transmembrane</keyword>
<comment type="subcellular location">
    <subcellularLocation>
        <location evidence="1">Membrane</location>
        <topology evidence="1">Single-pass membrane protein</topology>
    </subcellularLocation>
</comment>
<dbReference type="EMBL" id="CP058610">
    <property type="protein sequence ID" value="QLG74648.1"/>
    <property type="molecule type" value="Genomic_DNA"/>
</dbReference>
<reference evidence="8 9" key="1">
    <citation type="submission" date="2020-07" db="EMBL/GenBank/DDBJ databases">
        <title>The yeast mating-type switching endonuclease HO is a domesticated member of an unorthodox homing genetic element family.</title>
        <authorList>
            <person name="Coughlan A.Y."/>
            <person name="Lombardi L."/>
            <person name="Braun-Galleani S."/>
            <person name="Martos A.R."/>
            <person name="Galeote V."/>
            <person name="Bigey F."/>
            <person name="Dequin S."/>
            <person name="Byrne K.P."/>
            <person name="Wolfe K.H."/>
        </authorList>
    </citation>
    <scope>NUCLEOTIDE SEQUENCE [LARGE SCALE GENOMIC DNA]</scope>
    <source>
        <strain evidence="8 9">NRRL Y-6702</strain>
    </source>
</reference>
<evidence type="ECO:0000256" key="3">
    <source>
        <dbReference type="ARBA" id="ARBA00022989"/>
    </source>
</evidence>
<keyword evidence="4 6" id="KW-0472">Membrane</keyword>
<dbReference type="GO" id="GO:0009100">
    <property type="term" value="P:glycoprotein metabolic process"/>
    <property type="evidence" value="ECO:0007669"/>
    <property type="project" value="UniProtKB-ARBA"/>
</dbReference>
<dbReference type="GO" id="GO:0016020">
    <property type="term" value="C:membrane"/>
    <property type="evidence" value="ECO:0007669"/>
    <property type="project" value="UniProtKB-SubCell"/>
</dbReference>